<reference evidence="6 7" key="1">
    <citation type="submission" date="2017-04" db="EMBL/GenBank/DDBJ databases">
        <authorList>
            <person name="Afonso C.L."/>
            <person name="Miller P.J."/>
            <person name="Scott M.A."/>
            <person name="Spackman E."/>
            <person name="Goraichik I."/>
            <person name="Dimitrov K.M."/>
            <person name="Suarez D.L."/>
            <person name="Swayne D.E."/>
        </authorList>
    </citation>
    <scope>NUCLEOTIDE SEQUENCE [LARGE SCALE GENOMIC DNA]</scope>
    <source>
        <strain evidence="6 7">DSM 13146</strain>
    </source>
</reference>
<dbReference type="Pfam" id="PF13247">
    <property type="entry name" value="Fer4_11"/>
    <property type="match status" value="1"/>
</dbReference>
<keyword evidence="4" id="KW-0411">Iron-sulfur</keyword>
<organism evidence="6 7">
    <name type="scientific">Desulfacinum hydrothermale DSM 13146</name>
    <dbReference type="NCBI Taxonomy" id="1121390"/>
    <lineage>
        <taxon>Bacteria</taxon>
        <taxon>Pseudomonadati</taxon>
        <taxon>Thermodesulfobacteriota</taxon>
        <taxon>Syntrophobacteria</taxon>
        <taxon>Syntrophobacterales</taxon>
        <taxon>Syntrophobacteraceae</taxon>
        <taxon>Desulfacinum</taxon>
    </lineage>
</organism>
<name>A0A1W1XC37_9BACT</name>
<dbReference type="InterPro" id="IPR050954">
    <property type="entry name" value="ET_IronSulfur_Cluster-Binding"/>
</dbReference>
<feature type="domain" description="4Fe-4S ferredoxin-type" evidence="5">
    <location>
        <begin position="3"/>
        <end position="22"/>
    </location>
</feature>
<evidence type="ECO:0000256" key="2">
    <source>
        <dbReference type="ARBA" id="ARBA00022723"/>
    </source>
</evidence>
<dbReference type="STRING" id="1121390.SAMN02746041_01199"/>
<gene>
    <name evidence="6" type="ORF">SAMN02746041_01199</name>
</gene>
<dbReference type="GO" id="GO:0046872">
    <property type="term" value="F:metal ion binding"/>
    <property type="evidence" value="ECO:0007669"/>
    <property type="project" value="UniProtKB-KW"/>
</dbReference>
<dbReference type="InterPro" id="IPR017900">
    <property type="entry name" value="4Fe4S_Fe_S_CS"/>
</dbReference>
<evidence type="ECO:0000259" key="5">
    <source>
        <dbReference type="PROSITE" id="PS51379"/>
    </source>
</evidence>
<keyword evidence="2" id="KW-0479">Metal-binding</keyword>
<keyword evidence="7" id="KW-1185">Reference proteome</keyword>
<evidence type="ECO:0000313" key="6">
    <source>
        <dbReference type="EMBL" id="SMC21516.1"/>
    </source>
</evidence>
<dbReference type="AlphaFoldDB" id="A0A1W1XC37"/>
<keyword evidence="1" id="KW-0004">4Fe-4S</keyword>
<dbReference type="Pfam" id="PF12800">
    <property type="entry name" value="Fer4_4"/>
    <property type="match status" value="1"/>
</dbReference>
<dbReference type="Gene3D" id="3.30.70.20">
    <property type="match status" value="2"/>
</dbReference>
<evidence type="ECO:0000256" key="4">
    <source>
        <dbReference type="ARBA" id="ARBA00023014"/>
    </source>
</evidence>
<dbReference type="PROSITE" id="PS51379">
    <property type="entry name" value="4FE4S_FER_2"/>
    <property type="match status" value="3"/>
</dbReference>
<sequence>MDSFLFVDFTRCIACHACETACGREHGGAGRLYVMRFENAAVPLACRQCEAAPCVAMCPEDALVYDEGSGVGLVVERCTRCGLCVAACPFGVMRLGAGPGGDPVRCDRCRRRREEGRLPVCVLTCPTQALSVQGRAVVQDRRRIHFTGLRVS</sequence>
<evidence type="ECO:0000256" key="1">
    <source>
        <dbReference type="ARBA" id="ARBA00022485"/>
    </source>
</evidence>
<dbReference type="PANTHER" id="PTHR43177">
    <property type="entry name" value="PROTEIN NRFC"/>
    <property type="match status" value="1"/>
</dbReference>
<feature type="domain" description="4Fe-4S ferredoxin-type" evidence="5">
    <location>
        <begin position="69"/>
        <end position="98"/>
    </location>
</feature>
<dbReference type="InterPro" id="IPR017896">
    <property type="entry name" value="4Fe4S_Fe-S-bd"/>
</dbReference>
<evidence type="ECO:0000256" key="3">
    <source>
        <dbReference type="ARBA" id="ARBA00023004"/>
    </source>
</evidence>
<proteinExistence type="predicted"/>
<dbReference type="GO" id="GO:0051539">
    <property type="term" value="F:4 iron, 4 sulfur cluster binding"/>
    <property type="evidence" value="ECO:0007669"/>
    <property type="project" value="UniProtKB-KW"/>
</dbReference>
<accession>A0A1W1XC37</accession>
<keyword evidence="3" id="KW-0408">Iron</keyword>
<dbReference type="Proteomes" id="UP000192783">
    <property type="component" value="Unassembled WGS sequence"/>
</dbReference>
<dbReference type="PROSITE" id="PS00198">
    <property type="entry name" value="4FE4S_FER_1"/>
    <property type="match status" value="1"/>
</dbReference>
<dbReference type="RefSeq" id="WP_170920380.1">
    <property type="nucleotide sequence ID" value="NZ_FWXF01000005.1"/>
</dbReference>
<dbReference type="PANTHER" id="PTHR43177:SF3">
    <property type="entry name" value="PROTEIN NRFC HOMOLOG"/>
    <property type="match status" value="1"/>
</dbReference>
<evidence type="ECO:0000313" key="7">
    <source>
        <dbReference type="Proteomes" id="UP000192783"/>
    </source>
</evidence>
<protein>
    <submittedName>
        <fullName evidence="6">Formate dehydrogenase iron-sulfur subunit</fullName>
    </submittedName>
</protein>
<dbReference type="SUPFAM" id="SSF54862">
    <property type="entry name" value="4Fe-4S ferredoxins"/>
    <property type="match status" value="1"/>
</dbReference>
<feature type="domain" description="4Fe-4S ferredoxin-type" evidence="5">
    <location>
        <begin position="37"/>
        <end position="68"/>
    </location>
</feature>
<dbReference type="EMBL" id="FWXF01000005">
    <property type="protein sequence ID" value="SMC21516.1"/>
    <property type="molecule type" value="Genomic_DNA"/>
</dbReference>